<evidence type="ECO:0000256" key="3">
    <source>
        <dbReference type="ARBA" id="ARBA00022968"/>
    </source>
</evidence>
<reference evidence="8" key="1">
    <citation type="submission" date="2022-10" db="EMBL/GenBank/DDBJ databases">
        <title>Rhodococcus sp.75.</title>
        <authorList>
            <person name="Sun M."/>
        </authorList>
    </citation>
    <scope>NUCLEOTIDE SEQUENCE</scope>
    <source>
        <strain evidence="8">75</strain>
    </source>
</reference>
<keyword evidence="3" id="KW-0735">Signal-anchor</keyword>
<evidence type="ECO:0000313" key="8">
    <source>
        <dbReference type="EMBL" id="UZJ26773.1"/>
    </source>
</evidence>
<dbReference type="CDD" id="cd02966">
    <property type="entry name" value="TlpA_like_family"/>
    <property type="match status" value="1"/>
</dbReference>
<keyword evidence="5" id="KW-0676">Redox-active center</keyword>
<keyword evidence="6" id="KW-0472">Membrane</keyword>
<evidence type="ECO:0000256" key="5">
    <source>
        <dbReference type="ARBA" id="ARBA00023284"/>
    </source>
</evidence>
<dbReference type="InterPro" id="IPR017937">
    <property type="entry name" value="Thioredoxin_CS"/>
</dbReference>
<dbReference type="Proteomes" id="UP001164965">
    <property type="component" value="Chromosome"/>
</dbReference>
<keyword evidence="2" id="KW-0201">Cytochrome c-type biogenesis</keyword>
<dbReference type="InterPro" id="IPR013740">
    <property type="entry name" value="Redoxin"/>
</dbReference>
<dbReference type="PROSITE" id="PS00194">
    <property type="entry name" value="THIOREDOXIN_1"/>
    <property type="match status" value="1"/>
</dbReference>
<dbReference type="Gene3D" id="3.40.30.10">
    <property type="entry name" value="Glutaredoxin"/>
    <property type="match status" value="1"/>
</dbReference>
<evidence type="ECO:0000313" key="9">
    <source>
        <dbReference type="Proteomes" id="UP001164965"/>
    </source>
</evidence>
<organism evidence="8 9">
    <name type="scientific">Rhodococcus antarcticus</name>
    <dbReference type="NCBI Taxonomy" id="2987751"/>
    <lineage>
        <taxon>Bacteria</taxon>
        <taxon>Bacillati</taxon>
        <taxon>Actinomycetota</taxon>
        <taxon>Actinomycetes</taxon>
        <taxon>Mycobacteriales</taxon>
        <taxon>Nocardiaceae</taxon>
        <taxon>Rhodococcus</taxon>
    </lineage>
</organism>
<keyword evidence="6" id="KW-1133">Transmembrane helix</keyword>
<sequence>MQVRRPSARVRWTVVGLVVVAGLAVALWPRGTPPVPQLGASVAQVGVGNHVTPGAVDDGALDTARAAAVLQPCPGPAPAGSTTKGPLAGVVVSCLGAPGTLDLGAALGGRPVLVNLWASWCGPCRAEIPVLAAYAQQPGSVEVVGLNVRDDPSSALALLNSVGARYPSVVDTTGRAEAALAGPPVLPLSFLIASDGTVQRVRDPSVFTTVAQVEGAIASAGLS</sequence>
<evidence type="ECO:0000259" key="7">
    <source>
        <dbReference type="PROSITE" id="PS51352"/>
    </source>
</evidence>
<dbReference type="InterPro" id="IPR036249">
    <property type="entry name" value="Thioredoxin-like_sf"/>
</dbReference>
<protein>
    <submittedName>
        <fullName evidence="8">TlpA family protein disulfide reductase</fullName>
    </submittedName>
</protein>
<keyword evidence="6" id="KW-0812">Transmembrane</keyword>
<dbReference type="EMBL" id="CP110615">
    <property type="protein sequence ID" value="UZJ26773.1"/>
    <property type="molecule type" value="Genomic_DNA"/>
</dbReference>
<feature type="domain" description="Thioredoxin" evidence="7">
    <location>
        <begin position="69"/>
        <end position="222"/>
    </location>
</feature>
<dbReference type="Pfam" id="PF08534">
    <property type="entry name" value="Redoxin"/>
    <property type="match status" value="1"/>
</dbReference>
<gene>
    <name evidence="8" type="ORF">RHODO2019_01190</name>
</gene>
<feature type="transmembrane region" description="Helical" evidence="6">
    <location>
        <begin position="12"/>
        <end position="29"/>
    </location>
</feature>
<evidence type="ECO:0000256" key="1">
    <source>
        <dbReference type="ARBA" id="ARBA00004196"/>
    </source>
</evidence>
<evidence type="ECO:0000256" key="6">
    <source>
        <dbReference type="SAM" id="Phobius"/>
    </source>
</evidence>
<proteinExistence type="predicted"/>
<keyword evidence="4" id="KW-1015">Disulfide bond</keyword>
<accession>A0ABY6P6G3</accession>
<evidence type="ECO:0000256" key="4">
    <source>
        <dbReference type="ARBA" id="ARBA00023157"/>
    </source>
</evidence>
<name>A0ABY6P6G3_9NOCA</name>
<comment type="subcellular location">
    <subcellularLocation>
        <location evidence="1">Cell envelope</location>
    </subcellularLocation>
</comment>
<dbReference type="InterPro" id="IPR050553">
    <property type="entry name" value="Thioredoxin_ResA/DsbE_sf"/>
</dbReference>
<evidence type="ECO:0000256" key="2">
    <source>
        <dbReference type="ARBA" id="ARBA00022748"/>
    </source>
</evidence>
<dbReference type="PANTHER" id="PTHR42852:SF6">
    <property type="entry name" value="THIOL:DISULFIDE INTERCHANGE PROTEIN DSBE"/>
    <property type="match status" value="1"/>
</dbReference>
<dbReference type="PANTHER" id="PTHR42852">
    <property type="entry name" value="THIOL:DISULFIDE INTERCHANGE PROTEIN DSBE"/>
    <property type="match status" value="1"/>
</dbReference>
<dbReference type="InterPro" id="IPR013766">
    <property type="entry name" value="Thioredoxin_domain"/>
</dbReference>
<keyword evidence="9" id="KW-1185">Reference proteome</keyword>
<dbReference type="SUPFAM" id="SSF52833">
    <property type="entry name" value="Thioredoxin-like"/>
    <property type="match status" value="1"/>
</dbReference>
<dbReference type="PROSITE" id="PS51352">
    <property type="entry name" value="THIOREDOXIN_2"/>
    <property type="match status" value="1"/>
</dbReference>